<dbReference type="GO" id="GO:0003677">
    <property type="term" value="F:DNA binding"/>
    <property type="evidence" value="ECO:0007669"/>
    <property type="project" value="InterPro"/>
</dbReference>
<organism evidence="2 3">
    <name type="scientific">Paraburkholderia tuberum</name>
    <dbReference type="NCBI Taxonomy" id="157910"/>
    <lineage>
        <taxon>Bacteria</taxon>
        <taxon>Pseudomonadati</taxon>
        <taxon>Pseudomonadota</taxon>
        <taxon>Betaproteobacteria</taxon>
        <taxon>Burkholderiales</taxon>
        <taxon>Burkholderiaceae</taxon>
        <taxon>Paraburkholderia</taxon>
    </lineage>
</organism>
<dbReference type="Pfam" id="PF01609">
    <property type="entry name" value="DDE_Tnp_1"/>
    <property type="match status" value="1"/>
</dbReference>
<dbReference type="STRING" id="157910.SAMN05445850_7012"/>
<reference evidence="3" key="1">
    <citation type="submission" date="2016-10" db="EMBL/GenBank/DDBJ databases">
        <authorList>
            <person name="Varghese N."/>
            <person name="Submissions S."/>
        </authorList>
    </citation>
    <scope>NUCLEOTIDE SEQUENCE [LARGE SCALE GENOMIC DNA]</scope>
    <source>
        <strain evidence="3">DUS833</strain>
    </source>
</reference>
<proteinExistence type="predicted"/>
<dbReference type="GO" id="GO:0004803">
    <property type="term" value="F:transposase activity"/>
    <property type="evidence" value="ECO:0007669"/>
    <property type="project" value="InterPro"/>
</dbReference>
<protein>
    <submittedName>
        <fullName evidence="2">Transposase DDE domain-containing protein</fullName>
    </submittedName>
</protein>
<accession>A0A1H1KC67</accession>
<dbReference type="Proteomes" id="UP000199365">
    <property type="component" value="Unassembled WGS sequence"/>
</dbReference>
<sequence length="288" mass="33173">MAQSQQWQRIPTELSLEQFEQFVLPHLTAGSRGPASKLTAHAIFNYILKLLYLGCQWKALPIAMDRHGKPEIHYTSIYRAFRRWQACECFDAVFLASVVRLSHDQLLDTSVIHGDGTTTAAKKDGDNIGFSGHKHMKGDKVVAFCDRNCNVIAPFVSTPGNRNESPLLRDALPQVMRIAREARLDLRDTVVSLDGVYDCRANRKAIFNRGMVPNINPNPRGRKRTKRGRKALFDLAIFKERFRTIERVFAWEDKFRRLLLRFDRISQLHYAFKIMAYTMINLRHHCGS</sequence>
<evidence type="ECO:0000313" key="3">
    <source>
        <dbReference type="Proteomes" id="UP000199365"/>
    </source>
</evidence>
<gene>
    <name evidence="2" type="ORF">SAMN05445850_7012</name>
</gene>
<dbReference type="PANTHER" id="PTHR30007:SF0">
    <property type="entry name" value="TRANSPOSASE"/>
    <property type="match status" value="1"/>
</dbReference>
<dbReference type="AlphaFoldDB" id="A0A1H1KC67"/>
<keyword evidence="3" id="KW-1185">Reference proteome</keyword>
<feature type="domain" description="Transposase IS4-like" evidence="1">
    <location>
        <begin position="108"/>
        <end position="264"/>
    </location>
</feature>
<dbReference type="InterPro" id="IPR002559">
    <property type="entry name" value="Transposase_11"/>
</dbReference>
<name>A0A1H1KC67_9BURK</name>
<dbReference type="GO" id="GO:0006313">
    <property type="term" value="P:DNA transposition"/>
    <property type="evidence" value="ECO:0007669"/>
    <property type="project" value="InterPro"/>
</dbReference>
<dbReference type="RefSeq" id="WP_090811287.1">
    <property type="nucleotide sequence ID" value="NZ_FNKX01000003.1"/>
</dbReference>
<evidence type="ECO:0000259" key="1">
    <source>
        <dbReference type="Pfam" id="PF01609"/>
    </source>
</evidence>
<dbReference type="EMBL" id="FNKX01000003">
    <property type="protein sequence ID" value="SDR59911.1"/>
    <property type="molecule type" value="Genomic_DNA"/>
</dbReference>
<dbReference type="PANTHER" id="PTHR30007">
    <property type="entry name" value="PHP DOMAIN PROTEIN"/>
    <property type="match status" value="1"/>
</dbReference>
<evidence type="ECO:0000313" key="2">
    <source>
        <dbReference type="EMBL" id="SDR59911.1"/>
    </source>
</evidence>